<keyword evidence="2" id="KW-1185">Reference proteome</keyword>
<dbReference type="Proteomes" id="UP001596445">
    <property type="component" value="Unassembled WGS sequence"/>
</dbReference>
<dbReference type="AlphaFoldDB" id="A0ABD5W718"/>
<gene>
    <name evidence="1" type="ORF">ACFQQG_16595</name>
</gene>
<dbReference type="GeneID" id="76631668"/>
<reference evidence="1 2" key="1">
    <citation type="journal article" date="2019" name="Int. J. Syst. Evol. Microbiol.">
        <title>The Global Catalogue of Microorganisms (GCM) 10K type strain sequencing project: providing services to taxonomists for standard genome sequencing and annotation.</title>
        <authorList>
            <consortium name="The Broad Institute Genomics Platform"/>
            <consortium name="The Broad Institute Genome Sequencing Center for Infectious Disease"/>
            <person name="Wu L."/>
            <person name="Ma J."/>
        </authorList>
    </citation>
    <scope>NUCLEOTIDE SEQUENCE [LARGE SCALE GENOMIC DNA]</scope>
    <source>
        <strain evidence="1 2">JCM 30072</strain>
    </source>
</reference>
<organism evidence="1 2">
    <name type="scientific">Halovenus salina</name>
    <dbReference type="NCBI Taxonomy" id="1510225"/>
    <lineage>
        <taxon>Archaea</taxon>
        <taxon>Methanobacteriati</taxon>
        <taxon>Methanobacteriota</taxon>
        <taxon>Stenosarchaea group</taxon>
        <taxon>Halobacteria</taxon>
        <taxon>Halobacteriales</taxon>
        <taxon>Haloarculaceae</taxon>
        <taxon>Halovenus</taxon>
    </lineage>
</organism>
<dbReference type="RefSeq" id="WP_267162280.1">
    <property type="nucleotide sequence ID" value="NZ_CP112972.1"/>
</dbReference>
<sequence>MSDNDPSGPETGNPHVQVLSWVVDRYDRRDQPVSVADAATHFQQERETVQSCFEHLESNYLLTTEGDGYRPTVTARELLELDVEDGSPLILDITSDTAE</sequence>
<evidence type="ECO:0000313" key="1">
    <source>
        <dbReference type="EMBL" id="MFC7059499.1"/>
    </source>
</evidence>
<protein>
    <submittedName>
        <fullName evidence="1">Uncharacterized protein</fullName>
    </submittedName>
</protein>
<evidence type="ECO:0000313" key="2">
    <source>
        <dbReference type="Proteomes" id="UP001596445"/>
    </source>
</evidence>
<accession>A0ABD5W718</accession>
<dbReference type="EMBL" id="JBHSZI010000001">
    <property type="protein sequence ID" value="MFC7059499.1"/>
    <property type="molecule type" value="Genomic_DNA"/>
</dbReference>
<name>A0ABD5W718_9EURY</name>
<comment type="caution">
    <text evidence="1">The sequence shown here is derived from an EMBL/GenBank/DDBJ whole genome shotgun (WGS) entry which is preliminary data.</text>
</comment>
<proteinExistence type="predicted"/>